<accession>A0A0B7B4M6</accession>
<evidence type="ECO:0000313" key="1">
    <source>
        <dbReference type="EMBL" id="CEK87246.1"/>
    </source>
</evidence>
<protein>
    <submittedName>
        <fullName evidence="1">Uncharacterized protein</fullName>
    </submittedName>
</protein>
<organism evidence="1">
    <name type="scientific">Arion vulgaris</name>
    <dbReference type="NCBI Taxonomy" id="1028688"/>
    <lineage>
        <taxon>Eukaryota</taxon>
        <taxon>Metazoa</taxon>
        <taxon>Spiralia</taxon>
        <taxon>Lophotrochozoa</taxon>
        <taxon>Mollusca</taxon>
        <taxon>Gastropoda</taxon>
        <taxon>Heterobranchia</taxon>
        <taxon>Euthyneura</taxon>
        <taxon>Panpulmonata</taxon>
        <taxon>Eupulmonata</taxon>
        <taxon>Stylommatophora</taxon>
        <taxon>Helicina</taxon>
        <taxon>Arionoidea</taxon>
        <taxon>Arionidae</taxon>
        <taxon>Arion</taxon>
    </lineage>
</organism>
<dbReference type="AlphaFoldDB" id="A0A0B7B4M6"/>
<dbReference type="EMBL" id="HACG01040381">
    <property type="protein sequence ID" value="CEK87246.1"/>
    <property type="molecule type" value="Transcribed_RNA"/>
</dbReference>
<sequence length="63" mass="6849">MGYECGSSLHHGNVLASSKGSCGYGKHHFSKCCNIHSTGVWIRGVTRQQRQLALSAWSASRIT</sequence>
<proteinExistence type="predicted"/>
<gene>
    <name evidence="1" type="primary">ORF158171</name>
</gene>
<reference evidence="1" key="1">
    <citation type="submission" date="2014-12" db="EMBL/GenBank/DDBJ databases">
        <title>Insight into the proteome of Arion vulgaris.</title>
        <authorList>
            <person name="Aradska J."/>
            <person name="Bulat T."/>
            <person name="Smidak R."/>
            <person name="Sarate P."/>
            <person name="Gangsoo J."/>
            <person name="Sialana F."/>
            <person name="Bilban M."/>
            <person name="Lubec G."/>
        </authorList>
    </citation>
    <scope>NUCLEOTIDE SEQUENCE</scope>
    <source>
        <tissue evidence="1">Skin</tissue>
    </source>
</reference>
<name>A0A0B7B4M6_9EUPU</name>